<proteinExistence type="predicted"/>
<evidence type="ECO:0000313" key="1">
    <source>
        <dbReference type="EMBL" id="CAB4127431.1"/>
    </source>
</evidence>
<name>A0A6J5KZE4_9CAUD</name>
<reference evidence="1" key="1">
    <citation type="submission" date="2020-04" db="EMBL/GenBank/DDBJ databases">
        <authorList>
            <person name="Chiriac C."/>
            <person name="Salcher M."/>
            <person name="Ghai R."/>
            <person name="Kavagutti S V."/>
        </authorList>
    </citation>
    <scope>NUCLEOTIDE SEQUENCE</scope>
</reference>
<evidence type="ECO:0008006" key="2">
    <source>
        <dbReference type="Google" id="ProtNLM"/>
    </source>
</evidence>
<gene>
    <name evidence="1" type="ORF">UFOVP75_193</name>
</gene>
<dbReference type="Pfam" id="PF16225">
    <property type="entry name" value="DUF4884"/>
    <property type="match status" value="1"/>
</dbReference>
<sequence length="86" mass="9401">MKHYAFFLALLLSGCNVTPPTYVSTSDPTTPLRVVFVHDGCTMYEFSDAGLPHYFAHCKDGTVDVGSSQMVGDTNTPVNIQTVRTK</sequence>
<dbReference type="InterPro" id="IPR032618">
    <property type="entry name" value="DUF4884"/>
</dbReference>
<organism evidence="1">
    <name type="scientific">uncultured Caudovirales phage</name>
    <dbReference type="NCBI Taxonomy" id="2100421"/>
    <lineage>
        <taxon>Viruses</taxon>
        <taxon>Duplodnaviria</taxon>
        <taxon>Heunggongvirae</taxon>
        <taxon>Uroviricota</taxon>
        <taxon>Caudoviricetes</taxon>
        <taxon>Peduoviridae</taxon>
        <taxon>Maltschvirus</taxon>
        <taxon>Maltschvirus maltsch</taxon>
    </lineage>
</organism>
<protein>
    <recommendedName>
        <fullName evidence="2">Lipoprotein</fullName>
    </recommendedName>
</protein>
<dbReference type="PROSITE" id="PS51257">
    <property type="entry name" value="PROKAR_LIPOPROTEIN"/>
    <property type="match status" value="1"/>
</dbReference>
<dbReference type="EMBL" id="LR796209">
    <property type="protein sequence ID" value="CAB4127431.1"/>
    <property type="molecule type" value="Genomic_DNA"/>
</dbReference>
<accession>A0A6J5KZE4</accession>